<comment type="caution">
    <text evidence="3">The sequence shown here is derived from an EMBL/GenBank/DDBJ whole genome shotgun (WGS) entry which is preliminary data.</text>
</comment>
<dbReference type="SUPFAM" id="SSF56317">
    <property type="entry name" value="Carbon-nitrogen hydrolase"/>
    <property type="match status" value="1"/>
</dbReference>
<accession>A0A7V9Z867</accession>
<reference evidence="3 4" key="1">
    <citation type="submission" date="2020-07" db="EMBL/GenBank/DDBJ databases">
        <title>Genomic Encyclopedia of Type Strains, Phase IV (KMG-IV): sequencing the most valuable type-strain genomes for metagenomic binning, comparative biology and taxonomic classification.</title>
        <authorList>
            <person name="Goeker M."/>
        </authorList>
    </citation>
    <scope>NUCLEOTIDE SEQUENCE [LARGE SCALE GENOMIC DNA]</scope>
    <source>
        <strain evidence="3 4">DSM 15730</strain>
    </source>
</reference>
<dbReference type="GO" id="GO:0000257">
    <property type="term" value="F:nitrilase activity"/>
    <property type="evidence" value="ECO:0007669"/>
    <property type="project" value="UniProtKB-EC"/>
</dbReference>
<dbReference type="CDD" id="cd07564">
    <property type="entry name" value="nitrilases_CHs"/>
    <property type="match status" value="1"/>
</dbReference>
<dbReference type="InterPro" id="IPR003010">
    <property type="entry name" value="C-N_Hydrolase"/>
</dbReference>
<dbReference type="PANTHER" id="PTHR46044:SF1">
    <property type="entry name" value="CN HYDROLASE DOMAIN-CONTAINING PROTEIN"/>
    <property type="match status" value="1"/>
</dbReference>
<dbReference type="AlphaFoldDB" id="A0A7V9Z867"/>
<dbReference type="PANTHER" id="PTHR46044">
    <property type="entry name" value="NITRILASE"/>
    <property type="match status" value="1"/>
</dbReference>
<name>A0A7V9Z867_9BACL</name>
<dbReference type="RefSeq" id="WP_181556625.1">
    <property type="nucleotide sequence ID" value="NZ_JACDUT010000008.1"/>
</dbReference>
<protein>
    <submittedName>
        <fullName evidence="3">Nitrilase</fullName>
        <ecNumber evidence="3">3.5.5.1</ecNumber>
    </submittedName>
</protein>
<comment type="similarity">
    <text evidence="1">Belongs to the carbon-nitrogen hydrolase superfamily. Nitrilase family.</text>
</comment>
<dbReference type="InterPro" id="IPR036526">
    <property type="entry name" value="C-N_Hydrolase_sf"/>
</dbReference>
<evidence type="ECO:0000256" key="1">
    <source>
        <dbReference type="ARBA" id="ARBA00008129"/>
    </source>
</evidence>
<evidence type="ECO:0000313" key="3">
    <source>
        <dbReference type="EMBL" id="MBA2875854.1"/>
    </source>
</evidence>
<proteinExistence type="inferred from homology"/>
<dbReference type="Proteomes" id="UP000523087">
    <property type="component" value="Unassembled WGS sequence"/>
</dbReference>
<dbReference type="EC" id="3.5.5.1" evidence="3"/>
<evidence type="ECO:0000313" key="4">
    <source>
        <dbReference type="Proteomes" id="UP000523087"/>
    </source>
</evidence>
<gene>
    <name evidence="3" type="ORF">HNR31_002648</name>
</gene>
<dbReference type="EMBL" id="JACDUT010000008">
    <property type="protein sequence ID" value="MBA2875854.1"/>
    <property type="molecule type" value="Genomic_DNA"/>
</dbReference>
<keyword evidence="4" id="KW-1185">Reference proteome</keyword>
<dbReference type="PROSITE" id="PS00921">
    <property type="entry name" value="NITRIL_CHT_2"/>
    <property type="match status" value="1"/>
</dbReference>
<feature type="domain" description="CN hydrolase" evidence="2">
    <location>
        <begin position="8"/>
        <end position="280"/>
    </location>
</feature>
<keyword evidence="3" id="KW-0378">Hydrolase</keyword>
<evidence type="ECO:0000259" key="2">
    <source>
        <dbReference type="PROSITE" id="PS50263"/>
    </source>
</evidence>
<organism evidence="3 4">
    <name type="scientific">Thermaerobacillus caldiproteolyticus</name>
    <dbReference type="NCBI Taxonomy" id="247480"/>
    <lineage>
        <taxon>Bacteria</taxon>
        <taxon>Bacillati</taxon>
        <taxon>Bacillota</taxon>
        <taxon>Bacilli</taxon>
        <taxon>Bacillales</taxon>
        <taxon>Anoxybacillaceae</taxon>
        <taxon>Thermaerobacillus</taxon>
    </lineage>
</organism>
<dbReference type="Gene3D" id="3.60.110.10">
    <property type="entry name" value="Carbon-nitrogen hydrolase"/>
    <property type="match status" value="1"/>
</dbReference>
<sequence length="328" mass="36392">MTNKQSNVRVAVVQAASVIMDRKASTEKAISLTLHAAEKGANIVVFPEAFIPAYPRGLTFGTTVGSRSPEGRKDWLRYWENSVTLPSETTEMLGEAARKAGVYLVIGVIERDNEFSRGTLYCTVLFFGPDGTLLGKHRKLKPTASERLIWGEGDGSTLPVFDTPYGRIGALICWENYMPLARVAMYAKGVQIYIAPTADSRELWQSTIRHIAAEGRCFVLSCNQYVTKDMYPTDLACYEELASAPDEMCPGGSAIVGPLGEYIKGPVYGKEDILIADLDLRDIAYSQFDFDVVGHYSRPDVFQLFVNEEKKDSVKWVKSTTLIRNEDA</sequence>
<dbReference type="PROSITE" id="PS50263">
    <property type="entry name" value="CN_HYDROLASE"/>
    <property type="match status" value="1"/>
</dbReference>
<dbReference type="InterPro" id="IPR044149">
    <property type="entry name" value="Nitrilases_CHs"/>
</dbReference>
<dbReference type="Pfam" id="PF00795">
    <property type="entry name" value="CN_hydrolase"/>
    <property type="match status" value="1"/>
</dbReference>
<dbReference type="InterPro" id="IPR000132">
    <property type="entry name" value="Nitrilase/CN_hydratase_CS"/>
</dbReference>